<dbReference type="STRING" id="51642.NSMM_310026"/>
<proteinExistence type="predicted"/>
<protein>
    <submittedName>
        <fullName evidence="2">Uncharacterized protein</fullName>
    </submittedName>
</protein>
<dbReference type="EMBL" id="FMWO01000038">
    <property type="protein sequence ID" value="SCZ84944.1"/>
    <property type="molecule type" value="Genomic_DNA"/>
</dbReference>
<evidence type="ECO:0000313" key="2">
    <source>
        <dbReference type="EMBL" id="SCZ84944.1"/>
    </source>
</evidence>
<keyword evidence="3" id="KW-1185">Reference proteome</keyword>
<sequence length="88" mass="9666">MAGRVILVGLTFLPAQGLVEPGFGTQGFFFAVGFFTVPVFVCVRGTQGRHKEVQPISEMPNVVTSRPLETKVWVIFLNLNVVIFVLSL</sequence>
<dbReference type="AlphaFoldDB" id="A0A1G5SCL8"/>
<evidence type="ECO:0000256" key="1">
    <source>
        <dbReference type="SAM" id="Phobius"/>
    </source>
</evidence>
<name>A0A1G5SCL8_9PROT</name>
<keyword evidence="1" id="KW-1133">Transmembrane helix</keyword>
<gene>
    <name evidence="2" type="ORF">NSMM_310026</name>
</gene>
<keyword evidence="1" id="KW-0472">Membrane</keyword>
<feature type="transmembrane region" description="Helical" evidence="1">
    <location>
        <begin position="27"/>
        <end position="47"/>
    </location>
</feature>
<keyword evidence="1" id="KW-0812">Transmembrane</keyword>
<dbReference type="Proteomes" id="UP000198729">
    <property type="component" value="Unassembled WGS sequence"/>
</dbReference>
<reference evidence="2 3" key="1">
    <citation type="submission" date="2016-10" db="EMBL/GenBank/DDBJ databases">
        <authorList>
            <person name="de Groot N.N."/>
        </authorList>
    </citation>
    <scope>NUCLEOTIDE SEQUENCE [LARGE SCALE GENOMIC DNA]</scope>
    <source>
        <strain evidence="2">1</strain>
    </source>
</reference>
<organism evidence="2 3">
    <name type="scientific">Nitrosomonas mobilis</name>
    <dbReference type="NCBI Taxonomy" id="51642"/>
    <lineage>
        <taxon>Bacteria</taxon>
        <taxon>Pseudomonadati</taxon>
        <taxon>Pseudomonadota</taxon>
        <taxon>Betaproteobacteria</taxon>
        <taxon>Nitrosomonadales</taxon>
        <taxon>Nitrosomonadaceae</taxon>
        <taxon>Nitrosomonas</taxon>
    </lineage>
</organism>
<evidence type="ECO:0000313" key="3">
    <source>
        <dbReference type="Proteomes" id="UP000198729"/>
    </source>
</evidence>
<accession>A0A1G5SCL8</accession>